<sequence>MTDDDHQVLDQPEATGFRSVLEPANTPSNSTQGYGPAHVLDHHPDHPHLHTIVFLHGRGSDAEEFAEELMDSSVLSDGRSLQEALPGWRWVFPAARQVWSEVFKEFMPMWFELRDGRDDGDGDSEGLKEAVTHVRGILQEERMRLGDYGKVILGGISQGGAVGMWTVLSLMGEGNVDDDDDPGKWLGGFVGSSTWMPLGDDTEKMLDGGNDGSEFMGHMMRSLSQQQQSTIPVLMGHGIDDAYVDVNLGRQAARILSRVGCSVDWREYTGAEQEGHWFKVSEQMDHIYEFLKNLEAQ</sequence>
<comment type="similarity">
    <text evidence="1">Belongs to the AB hydrolase superfamily. AB hydrolase 2 family.</text>
</comment>
<name>A0A430LEM2_9HYPO</name>
<evidence type="ECO:0000259" key="3">
    <source>
        <dbReference type="Pfam" id="PF02230"/>
    </source>
</evidence>
<dbReference type="PANTHER" id="PTHR10655:SF63">
    <property type="entry name" value="PHOSPHOLIPASE_CARBOXYLESTERASE_THIOESTERASE DOMAIN-CONTAINING PROTEIN"/>
    <property type="match status" value="1"/>
</dbReference>
<dbReference type="Gene3D" id="3.40.50.1820">
    <property type="entry name" value="alpha/beta hydrolase"/>
    <property type="match status" value="1"/>
</dbReference>
<feature type="region of interest" description="Disordered" evidence="2">
    <location>
        <begin position="1"/>
        <end position="42"/>
    </location>
</feature>
<dbReference type="SUPFAM" id="SSF53474">
    <property type="entry name" value="alpha/beta-Hydrolases"/>
    <property type="match status" value="1"/>
</dbReference>
<dbReference type="Pfam" id="PF02230">
    <property type="entry name" value="Abhydrolase_2"/>
    <property type="match status" value="1"/>
</dbReference>
<dbReference type="EMBL" id="MIKF01000232">
    <property type="protein sequence ID" value="RTE74163.1"/>
    <property type="molecule type" value="Genomic_DNA"/>
</dbReference>
<evidence type="ECO:0000313" key="4">
    <source>
        <dbReference type="EMBL" id="RTE74163.1"/>
    </source>
</evidence>
<evidence type="ECO:0000256" key="1">
    <source>
        <dbReference type="ARBA" id="ARBA00006499"/>
    </source>
</evidence>
<dbReference type="GO" id="GO:0008474">
    <property type="term" value="F:palmitoyl-(protein) hydrolase activity"/>
    <property type="evidence" value="ECO:0007669"/>
    <property type="project" value="TreeGrafter"/>
</dbReference>
<dbReference type="InterPro" id="IPR003140">
    <property type="entry name" value="PLipase/COase/thioEstase"/>
</dbReference>
<keyword evidence="5" id="KW-1185">Reference proteome</keyword>
<dbReference type="AlphaFoldDB" id="A0A430LEM2"/>
<dbReference type="InterPro" id="IPR029058">
    <property type="entry name" value="AB_hydrolase_fold"/>
</dbReference>
<dbReference type="InterPro" id="IPR050565">
    <property type="entry name" value="LYPA1-2/EST-like"/>
</dbReference>
<protein>
    <recommendedName>
        <fullName evidence="3">Phospholipase/carboxylesterase/thioesterase domain-containing protein</fullName>
    </recommendedName>
</protein>
<evidence type="ECO:0000313" key="5">
    <source>
        <dbReference type="Proteomes" id="UP000287124"/>
    </source>
</evidence>
<reference evidence="4 5" key="1">
    <citation type="submission" date="2017-06" db="EMBL/GenBank/DDBJ databases">
        <title>Comparative genomic analysis of Ambrosia Fusariam Clade fungi.</title>
        <authorList>
            <person name="Stajich J.E."/>
            <person name="Carrillo J."/>
            <person name="Kijimoto T."/>
            <person name="Eskalen A."/>
            <person name="O'Donnell K."/>
            <person name="Kasson M."/>
        </authorList>
    </citation>
    <scope>NUCLEOTIDE SEQUENCE [LARGE SCALE GENOMIC DNA]</scope>
    <source>
        <strain evidence="4 5">UCR1854</strain>
    </source>
</reference>
<proteinExistence type="inferred from homology"/>
<comment type="caution">
    <text evidence="4">The sequence shown here is derived from an EMBL/GenBank/DDBJ whole genome shotgun (WGS) entry which is preliminary data.</text>
</comment>
<dbReference type="GO" id="GO:0005737">
    <property type="term" value="C:cytoplasm"/>
    <property type="evidence" value="ECO:0007669"/>
    <property type="project" value="TreeGrafter"/>
</dbReference>
<gene>
    <name evidence="4" type="ORF">BHE90_011399</name>
</gene>
<dbReference type="PANTHER" id="PTHR10655">
    <property type="entry name" value="LYSOPHOSPHOLIPASE-RELATED"/>
    <property type="match status" value="1"/>
</dbReference>
<evidence type="ECO:0000256" key="2">
    <source>
        <dbReference type="SAM" id="MobiDB-lite"/>
    </source>
</evidence>
<accession>A0A430LEM2</accession>
<dbReference type="GO" id="GO:0052689">
    <property type="term" value="F:carboxylic ester hydrolase activity"/>
    <property type="evidence" value="ECO:0007669"/>
    <property type="project" value="TreeGrafter"/>
</dbReference>
<dbReference type="Proteomes" id="UP000287124">
    <property type="component" value="Unassembled WGS sequence"/>
</dbReference>
<organism evidence="4 5">
    <name type="scientific">Fusarium euwallaceae</name>
    <dbReference type="NCBI Taxonomy" id="1147111"/>
    <lineage>
        <taxon>Eukaryota</taxon>
        <taxon>Fungi</taxon>
        <taxon>Dikarya</taxon>
        <taxon>Ascomycota</taxon>
        <taxon>Pezizomycotina</taxon>
        <taxon>Sordariomycetes</taxon>
        <taxon>Hypocreomycetidae</taxon>
        <taxon>Hypocreales</taxon>
        <taxon>Nectriaceae</taxon>
        <taxon>Fusarium</taxon>
        <taxon>Fusarium solani species complex</taxon>
    </lineage>
</organism>
<feature type="domain" description="Phospholipase/carboxylesterase/thioesterase" evidence="3">
    <location>
        <begin position="44"/>
        <end position="171"/>
    </location>
</feature>